<dbReference type="PROSITE" id="PS50048">
    <property type="entry name" value="ZN2_CY6_FUNGAL_2"/>
    <property type="match status" value="1"/>
</dbReference>
<dbReference type="EMBL" id="JAQIZZ010000008">
    <property type="protein sequence ID" value="KAJ5525404.1"/>
    <property type="molecule type" value="Genomic_DNA"/>
</dbReference>
<evidence type="ECO:0000256" key="2">
    <source>
        <dbReference type="ARBA" id="ARBA00022833"/>
    </source>
</evidence>
<dbReference type="GO" id="GO:0003677">
    <property type="term" value="F:DNA binding"/>
    <property type="evidence" value="ECO:0007669"/>
    <property type="project" value="UniProtKB-KW"/>
</dbReference>
<dbReference type="PANTHER" id="PTHR47660:SF2">
    <property type="entry name" value="TRANSCRIPTION FACTOR WITH C2H2 AND ZN(2)-CYS(6) DNA BINDING DOMAIN (EUROFUNG)"/>
    <property type="match status" value="1"/>
</dbReference>
<protein>
    <recommendedName>
        <fullName evidence="8">Zn(2)-C6 fungal-type domain-containing protein</fullName>
    </recommendedName>
</protein>
<dbReference type="CDD" id="cd12148">
    <property type="entry name" value="fungal_TF_MHR"/>
    <property type="match status" value="1"/>
</dbReference>
<evidence type="ECO:0000313" key="10">
    <source>
        <dbReference type="Proteomes" id="UP001220324"/>
    </source>
</evidence>
<comment type="caution">
    <text evidence="9">The sequence shown here is derived from an EMBL/GenBank/DDBJ whole genome shotgun (WGS) entry which is preliminary data.</text>
</comment>
<dbReference type="SMART" id="SM00066">
    <property type="entry name" value="GAL4"/>
    <property type="match status" value="1"/>
</dbReference>
<evidence type="ECO:0000256" key="5">
    <source>
        <dbReference type="ARBA" id="ARBA00023163"/>
    </source>
</evidence>
<evidence type="ECO:0000259" key="8">
    <source>
        <dbReference type="PROSITE" id="PS50048"/>
    </source>
</evidence>
<name>A0AAD6CNI6_9EURO</name>
<dbReference type="PROSITE" id="PS00463">
    <property type="entry name" value="ZN2_CY6_FUNGAL_1"/>
    <property type="match status" value="1"/>
</dbReference>
<feature type="region of interest" description="Disordered" evidence="7">
    <location>
        <begin position="49"/>
        <end position="102"/>
    </location>
</feature>
<keyword evidence="3" id="KW-0805">Transcription regulation</keyword>
<sequence>MSTLSSSLIFQANSILACTHCARSKAKCDRKVPCSRCIQKKIFCQVRVPQRGPQRGPNRSSLNYKPKEPTSISSNPSKDSDATRAEPVNDSATNGDHGTTAPLYPTGSGIYMDWNHSAANMPQLTMSQKALEEDPLASLIATVSGADETYTSNISLSSGFIQQGPLCSNDPSDFAFPTRELLPTTQKTSLTDLGMAPWSLPFTVQSEALPNMADEDEAMENYVPTIPSYTTLEDGNSDLDQLETLEGWPLFQCNPVMPSSTCVPTAAKHVDNMHSLLRHNNMIVHNSQPVACNIVAEPLLASTREKLSAVMQGFYNEAQELYELRGSDNRIPGYSGGSILVLPPPSVIEVLLRSYLCCCEPYYPFIPIASLNINERLKGRNTILPSMLLLLMFAAGAMAAKANETYSKFAHGLVEICRISLRNVIEKNIKLASDHEVSQCALLNIIVSAWSGDKWQMDIAHYQKSMFLEMHLKAEQHYHRETQVARLESSNDVAHSWEIWKAQEGANRLTHCWLIVDHEISLFRDTLSTSVLSTTNFNTPIPSPDSIWSAKFAKTWIEMMLSAYGRVSMPPSLNDWLYWFSETNEFRSTAHISPITMRLLLCHLQDQIMQLRSNIDRALGRGQTHKCSQHLSVVLFAVQVQEAQEQLHKWHDLTKTQIPNETAFPETATNMILYHLIMLNTMVNFPAIELLARSNHKSEVGNNPPRRCSQYAHHLEDTTEIYFHCGQVMRQVRSIPEPTRPPWWAGAIYRVALIAWANGLVSTDVANSSHRGDTGTQGRVLLDVLPPSHPSIISYLNHRGGIPAFSDSDNTAVHLDDSVDVIRHCASFLDTEIKTKFTLGIRQKLLTMATRWENGNP</sequence>
<dbReference type="GO" id="GO:0000981">
    <property type="term" value="F:DNA-binding transcription factor activity, RNA polymerase II-specific"/>
    <property type="evidence" value="ECO:0007669"/>
    <property type="project" value="InterPro"/>
</dbReference>
<dbReference type="Pfam" id="PF00172">
    <property type="entry name" value="Zn_clus"/>
    <property type="match status" value="1"/>
</dbReference>
<feature type="domain" description="Zn(2)-C6 fungal-type" evidence="8">
    <location>
        <begin position="17"/>
        <end position="46"/>
    </location>
</feature>
<dbReference type="CDD" id="cd00067">
    <property type="entry name" value="GAL4"/>
    <property type="match status" value="1"/>
</dbReference>
<keyword evidence="10" id="KW-1185">Reference proteome</keyword>
<keyword evidence="5" id="KW-0804">Transcription</keyword>
<organism evidence="9 10">
    <name type="scientific">Penicillium frequentans</name>
    <dbReference type="NCBI Taxonomy" id="3151616"/>
    <lineage>
        <taxon>Eukaryota</taxon>
        <taxon>Fungi</taxon>
        <taxon>Dikarya</taxon>
        <taxon>Ascomycota</taxon>
        <taxon>Pezizomycotina</taxon>
        <taxon>Eurotiomycetes</taxon>
        <taxon>Eurotiomycetidae</taxon>
        <taxon>Eurotiales</taxon>
        <taxon>Aspergillaceae</taxon>
        <taxon>Penicillium</taxon>
    </lineage>
</organism>
<dbReference type="Gene3D" id="4.10.240.10">
    <property type="entry name" value="Zn(2)-C6 fungal-type DNA-binding domain"/>
    <property type="match status" value="1"/>
</dbReference>
<evidence type="ECO:0000256" key="6">
    <source>
        <dbReference type="ARBA" id="ARBA00023242"/>
    </source>
</evidence>
<keyword evidence="2" id="KW-0862">Zinc</keyword>
<evidence type="ECO:0000256" key="1">
    <source>
        <dbReference type="ARBA" id="ARBA00022723"/>
    </source>
</evidence>
<gene>
    <name evidence="9" type="ORF">N7494_012054</name>
</gene>
<proteinExistence type="predicted"/>
<evidence type="ECO:0000256" key="3">
    <source>
        <dbReference type="ARBA" id="ARBA00023015"/>
    </source>
</evidence>
<dbReference type="PANTHER" id="PTHR47660">
    <property type="entry name" value="TRANSCRIPTION FACTOR WITH C2H2 AND ZN(2)-CYS(6) DNA BINDING DOMAIN (EUROFUNG)-RELATED-RELATED"/>
    <property type="match status" value="1"/>
</dbReference>
<dbReference type="Proteomes" id="UP001220324">
    <property type="component" value="Unassembled WGS sequence"/>
</dbReference>
<evidence type="ECO:0000256" key="4">
    <source>
        <dbReference type="ARBA" id="ARBA00023125"/>
    </source>
</evidence>
<keyword evidence="6" id="KW-0539">Nucleus</keyword>
<evidence type="ECO:0000313" key="9">
    <source>
        <dbReference type="EMBL" id="KAJ5525404.1"/>
    </source>
</evidence>
<evidence type="ECO:0000256" key="7">
    <source>
        <dbReference type="SAM" id="MobiDB-lite"/>
    </source>
</evidence>
<keyword evidence="4" id="KW-0238">DNA-binding</keyword>
<dbReference type="InterPro" id="IPR036864">
    <property type="entry name" value="Zn2-C6_fun-type_DNA-bd_sf"/>
</dbReference>
<reference evidence="9 10" key="1">
    <citation type="journal article" date="2023" name="IMA Fungus">
        <title>Comparative genomic study of the Penicillium genus elucidates a diverse pangenome and 15 lateral gene transfer events.</title>
        <authorList>
            <person name="Petersen C."/>
            <person name="Sorensen T."/>
            <person name="Nielsen M.R."/>
            <person name="Sondergaard T.E."/>
            <person name="Sorensen J.L."/>
            <person name="Fitzpatrick D.A."/>
            <person name="Frisvad J.C."/>
            <person name="Nielsen K.L."/>
        </authorList>
    </citation>
    <scope>NUCLEOTIDE SEQUENCE [LARGE SCALE GENOMIC DNA]</scope>
    <source>
        <strain evidence="9 10">IBT 35679</strain>
    </source>
</reference>
<dbReference type="AlphaFoldDB" id="A0AAD6CNI6"/>
<dbReference type="SUPFAM" id="SSF57701">
    <property type="entry name" value="Zn2/Cys6 DNA-binding domain"/>
    <property type="match status" value="1"/>
</dbReference>
<keyword evidence="1" id="KW-0479">Metal-binding</keyword>
<accession>A0AAD6CNI6</accession>
<dbReference type="InterPro" id="IPR001138">
    <property type="entry name" value="Zn2Cys6_DnaBD"/>
</dbReference>
<dbReference type="GO" id="GO:0008270">
    <property type="term" value="F:zinc ion binding"/>
    <property type="evidence" value="ECO:0007669"/>
    <property type="project" value="InterPro"/>
</dbReference>